<dbReference type="NCBIfam" id="TIGR01379">
    <property type="entry name" value="thiL"/>
    <property type="match status" value="1"/>
</dbReference>
<name>A0A191ZDN7_9GAMM</name>
<feature type="binding site" evidence="2">
    <location>
        <position position="72"/>
    </location>
    <ligand>
        <name>Mg(2+)</name>
        <dbReference type="ChEBI" id="CHEBI:18420"/>
        <label>2</label>
    </ligand>
</feature>
<feature type="binding site" evidence="2">
    <location>
        <position position="42"/>
    </location>
    <ligand>
        <name>Mg(2+)</name>
        <dbReference type="ChEBI" id="CHEBI:18420"/>
        <label>4</label>
    </ligand>
</feature>
<dbReference type="UniPathway" id="UPA00060">
    <property type="reaction ID" value="UER00142"/>
</dbReference>
<evidence type="ECO:0000259" key="3">
    <source>
        <dbReference type="Pfam" id="PF00586"/>
    </source>
</evidence>
<dbReference type="OrthoDB" id="9802811at2"/>
<dbReference type="RefSeq" id="WP_066097528.1">
    <property type="nucleotide sequence ID" value="NZ_CP016027.1"/>
</dbReference>
<feature type="binding site" evidence="2">
    <location>
        <position position="72"/>
    </location>
    <ligand>
        <name>Mg(2+)</name>
        <dbReference type="ChEBI" id="CHEBI:18420"/>
        <label>3</label>
    </ligand>
</feature>
<protein>
    <recommendedName>
        <fullName evidence="2">Thiamine-monophosphate kinase</fullName>
        <shortName evidence="2">TMP kinase</shortName>
        <shortName evidence="2">Thiamine-phosphate kinase</shortName>
        <ecNumber evidence="2">2.7.4.16</ecNumber>
    </recommendedName>
</protein>
<dbReference type="InterPro" id="IPR036921">
    <property type="entry name" value="PurM-like_N_sf"/>
</dbReference>
<comment type="pathway">
    <text evidence="2">Cofactor biosynthesis; thiamine diphosphate biosynthesis; thiamine diphosphate from thiamine phosphate: step 1/1.</text>
</comment>
<evidence type="ECO:0000313" key="6">
    <source>
        <dbReference type="Proteomes" id="UP000078596"/>
    </source>
</evidence>
<reference evidence="5 6" key="1">
    <citation type="submission" date="2016-06" db="EMBL/GenBank/DDBJ databases">
        <title>Insight into the functional genes involving in sulfur oxidation in Pearl River water.</title>
        <authorList>
            <person name="Luo J."/>
            <person name="Tan X."/>
            <person name="Lin W."/>
        </authorList>
    </citation>
    <scope>NUCLEOTIDE SEQUENCE [LARGE SCALE GENOMIC DNA]</scope>
    <source>
        <strain evidence="5 6">LS2</strain>
    </source>
</reference>
<feature type="binding site" evidence="2">
    <location>
        <position position="44"/>
    </location>
    <ligand>
        <name>Mg(2+)</name>
        <dbReference type="ChEBI" id="CHEBI:18420"/>
        <label>1</label>
    </ligand>
</feature>
<dbReference type="PANTHER" id="PTHR30270:SF0">
    <property type="entry name" value="THIAMINE-MONOPHOSPHATE KINASE"/>
    <property type="match status" value="1"/>
</dbReference>
<dbReference type="SUPFAM" id="SSF55326">
    <property type="entry name" value="PurM N-terminal domain-like"/>
    <property type="match status" value="1"/>
</dbReference>
<feature type="binding site" evidence="2">
    <location>
        <position position="43"/>
    </location>
    <ligand>
        <name>Mg(2+)</name>
        <dbReference type="ChEBI" id="CHEBI:18420"/>
        <label>1</label>
    </ligand>
</feature>
<feature type="binding site" evidence="2">
    <location>
        <position position="213"/>
    </location>
    <ligand>
        <name>Mg(2+)</name>
        <dbReference type="ChEBI" id="CHEBI:18420"/>
        <label>3</label>
    </ligand>
</feature>
<dbReference type="GO" id="GO:0000287">
    <property type="term" value="F:magnesium ion binding"/>
    <property type="evidence" value="ECO:0007669"/>
    <property type="project" value="UniProtKB-UniRule"/>
</dbReference>
<dbReference type="Proteomes" id="UP000078596">
    <property type="component" value="Chromosome"/>
</dbReference>
<feature type="binding site" evidence="2">
    <location>
        <position position="216"/>
    </location>
    <ligand>
        <name>Mg(2+)</name>
        <dbReference type="ChEBI" id="CHEBI:18420"/>
        <label>5</label>
    </ligand>
</feature>
<keyword evidence="2" id="KW-0067">ATP-binding</keyword>
<feature type="binding site" evidence="2">
    <location>
        <position position="27"/>
    </location>
    <ligand>
        <name>Mg(2+)</name>
        <dbReference type="ChEBI" id="CHEBI:18420"/>
        <label>4</label>
    </ligand>
</feature>
<keyword evidence="2" id="KW-0460">Magnesium</keyword>
<feature type="binding site" evidence="2">
    <location>
        <position position="215"/>
    </location>
    <ligand>
        <name>ATP</name>
        <dbReference type="ChEBI" id="CHEBI:30616"/>
    </ligand>
</feature>
<dbReference type="InterPro" id="IPR006283">
    <property type="entry name" value="ThiL-like"/>
</dbReference>
<keyword evidence="1 2" id="KW-0784">Thiamine biosynthesis</keyword>
<dbReference type="PANTHER" id="PTHR30270">
    <property type="entry name" value="THIAMINE-MONOPHOSPHATE KINASE"/>
    <property type="match status" value="1"/>
</dbReference>
<feature type="binding site" evidence="2">
    <location>
        <position position="72"/>
    </location>
    <ligand>
        <name>Mg(2+)</name>
        <dbReference type="ChEBI" id="CHEBI:18420"/>
        <label>4</label>
    </ligand>
</feature>
<dbReference type="HAMAP" id="MF_02128">
    <property type="entry name" value="TMP_kinase"/>
    <property type="match status" value="1"/>
</dbReference>
<comment type="function">
    <text evidence="2">Catalyzes the ATP-dependent phosphorylation of thiamine-monophosphate (TMP) to form thiamine-pyrophosphate (TPP), the active form of vitamin B1.</text>
</comment>
<proteinExistence type="inferred from homology"/>
<feature type="binding site" evidence="2">
    <location>
        <position position="51"/>
    </location>
    <ligand>
        <name>substrate</name>
    </ligand>
</feature>
<dbReference type="InterPro" id="IPR010918">
    <property type="entry name" value="PurM-like_C_dom"/>
</dbReference>
<feature type="domain" description="PurM-like C-terminal" evidence="4">
    <location>
        <begin position="148"/>
        <end position="297"/>
    </location>
</feature>
<accession>A0A191ZDN7</accession>
<dbReference type="GO" id="GO:0009229">
    <property type="term" value="P:thiamine diphosphate biosynthetic process"/>
    <property type="evidence" value="ECO:0007669"/>
    <property type="project" value="UniProtKB-UniRule"/>
</dbReference>
<dbReference type="EC" id="2.7.4.16" evidence="2"/>
<feature type="binding site" evidence="2">
    <location>
        <position position="265"/>
    </location>
    <ligand>
        <name>substrate</name>
    </ligand>
</feature>
<dbReference type="KEGG" id="haz:A9404_00025"/>
<evidence type="ECO:0000256" key="1">
    <source>
        <dbReference type="ARBA" id="ARBA00022977"/>
    </source>
</evidence>
<sequence>MNEFALIRRYFARDCATPSVLLGVGDDCAILKPAPDEVLLVSTDLLVAGRHFPLNTAPEDIGHKALAVNLSDLAAMGAQPRGVTLGLALPEADPDWLAGFAEGFHRLAAEFGVCLIGGDTVASPQLTLAVTVLGGAQPDRVLRRDAARPGDLIAVTGTLGDAGLGLRTVLSPDSVPAELPLADRDYLRGRLDRPTPRLAEGQVLAGFAHAAIDVSDGLAQDLGHILAASGVGAEIDLAALPLSAAARRWLALDPSVETLPLTAGDDYELLFTLAPEDRDRLDFPATVIGSIRAEPGLVVRNRAGQAVDLARGGFDHFAVGPD</sequence>
<feature type="binding site" evidence="2">
    <location>
        <position position="119"/>
    </location>
    <ligand>
        <name>Mg(2+)</name>
        <dbReference type="ChEBI" id="CHEBI:18420"/>
        <label>1</label>
    </ligand>
</feature>
<comment type="similarity">
    <text evidence="2">Belongs to the thiamine-monophosphate kinase family.</text>
</comment>
<dbReference type="STRING" id="1860122.A9404_00025"/>
<dbReference type="EMBL" id="CP016027">
    <property type="protein sequence ID" value="ANJ65983.1"/>
    <property type="molecule type" value="Genomic_DNA"/>
</dbReference>
<gene>
    <name evidence="2" type="primary">thiL</name>
    <name evidence="5" type="ORF">A9404_00025</name>
</gene>
<comment type="miscellaneous">
    <text evidence="2">Reaction mechanism of ThiL seems to utilize a direct, inline transfer of the gamma-phosphate of ATP to TMP rather than a phosphorylated enzyme intermediate.</text>
</comment>
<dbReference type="PIRSF" id="PIRSF005303">
    <property type="entry name" value="Thiam_monoph_kin"/>
    <property type="match status" value="1"/>
</dbReference>
<keyword evidence="2" id="KW-0479">Metal-binding</keyword>
<keyword evidence="2 5" id="KW-0418">Kinase</keyword>
<feature type="binding site" evidence="2">
    <location>
        <position position="144"/>
    </location>
    <ligand>
        <name>ATP</name>
        <dbReference type="ChEBI" id="CHEBI:30616"/>
    </ligand>
</feature>
<dbReference type="Pfam" id="PF00586">
    <property type="entry name" value="AIRS"/>
    <property type="match status" value="1"/>
</dbReference>
<comment type="caution">
    <text evidence="2">Lacks conserved residue(s) required for the propagation of feature annotation.</text>
</comment>
<feature type="binding site" evidence="2">
    <location>
        <position position="27"/>
    </location>
    <ligand>
        <name>Mg(2+)</name>
        <dbReference type="ChEBI" id="CHEBI:18420"/>
        <label>3</label>
    </ligand>
</feature>
<comment type="catalytic activity">
    <reaction evidence="2">
        <text>thiamine phosphate + ATP = thiamine diphosphate + ADP</text>
        <dbReference type="Rhea" id="RHEA:15913"/>
        <dbReference type="ChEBI" id="CHEBI:30616"/>
        <dbReference type="ChEBI" id="CHEBI:37575"/>
        <dbReference type="ChEBI" id="CHEBI:58937"/>
        <dbReference type="ChEBI" id="CHEBI:456216"/>
        <dbReference type="EC" id="2.7.4.16"/>
    </reaction>
</comment>
<feature type="domain" description="PurM-like N-terminal" evidence="3">
    <location>
        <begin position="25"/>
        <end position="134"/>
    </location>
</feature>
<dbReference type="GO" id="GO:0009228">
    <property type="term" value="P:thiamine biosynthetic process"/>
    <property type="evidence" value="ECO:0007669"/>
    <property type="project" value="UniProtKB-KW"/>
</dbReference>
<feature type="binding site" evidence="2">
    <location>
        <begin position="118"/>
        <end position="119"/>
    </location>
    <ligand>
        <name>ATP</name>
        <dbReference type="ChEBI" id="CHEBI:30616"/>
    </ligand>
</feature>
<dbReference type="SUPFAM" id="SSF56042">
    <property type="entry name" value="PurM C-terminal domain-like"/>
    <property type="match status" value="1"/>
</dbReference>
<evidence type="ECO:0000256" key="2">
    <source>
        <dbReference type="HAMAP-Rule" id="MF_02128"/>
    </source>
</evidence>
<organism evidence="5 6">
    <name type="scientific">Halothiobacillus diazotrophicus</name>
    <dbReference type="NCBI Taxonomy" id="1860122"/>
    <lineage>
        <taxon>Bacteria</taxon>
        <taxon>Pseudomonadati</taxon>
        <taxon>Pseudomonadota</taxon>
        <taxon>Gammaproteobacteria</taxon>
        <taxon>Chromatiales</taxon>
        <taxon>Halothiobacillaceae</taxon>
        <taxon>Halothiobacillus</taxon>
    </lineage>
</organism>
<keyword evidence="2" id="KW-0808">Transferase</keyword>
<dbReference type="Gene3D" id="3.30.1330.10">
    <property type="entry name" value="PurM-like, N-terminal domain"/>
    <property type="match status" value="1"/>
</dbReference>
<keyword evidence="2" id="KW-0547">Nucleotide-binding</keyword>
<dbReference type="CDD" id="cd02194">
    <property type="entry name" value="ThiL"/>
    <property type="match status" value="1"/>
</dbReference>
<dbReference type="InterPro" id="IPR036676">
    <property type="entry name" value="PurM-like_C_sf"/>
</dbReference>
<evidence type="ECO:0000259" key="4">
    <source>
        <dbReference type="Pfam" id="PF02769"/>
    </source>
</evidence>
<dbReference type="GO" id="GO:0009030">
    <property type="term" value="F:thiamine-phosphate kinase activity"/>
    <property type="evidence" value="ECO:0007669"/>
    <property type="project" value="UniProtKB-UniRule"/>
</dbReference>
<dbReference type="InterPro" id="IPR016188">
    <property type="entry name" value="PurM-like_N"/>
</dbReference>
<feature type="binding site" evidence="2">
    <location>
        <position position="44"/>
    </location>
    <ligand>
        <name>Mg(2+)</name>
        <dbReference type="ChEBI" id="CHEBI:18420"/>
        <label>2</label>
    </ligand>
</feature>
<dbReference type="AlphaFoldDB" id="A0A191ZDN7"/>
<dbReference type="Gene3D" id="3.90.650.10">
    <property type="entry name" value="PurM-like C-terminal domain"/>
    <property type="match status" value="1"/>
</dbReference>
<feature type="binding site" evidence="2">
    <location>
        <position position="314"/>
    </location>
    <ligand>
        <name>substrate</name>
    </ligand>
</feature>
<dbReference type="Pfam" id="PF02769">
    <property type="entry name" value="AIRS_C"/>
    <property type="match status" value="1"/>
</dbReference>
<evidence type="ECO:0000313" key="5">
    <source>
        <dbReference type="EMBL" id="ANJ65983.1"/>
    </source>
</evidence>
<keyword evidence="6" id="KW-1185">Reference proteome</keyword>
<dbReference type="GO" id="GO:0005524">
    <property type="term" value="F:ATP binding"/>
    <property type="evidence" value="ECO:0007669"/>
    <property type="project" value="UniProtKB-UniRule"/>
</dbReference>